<evidence type="ECO:0008006" key="4">
    <source>
        <dbReference type="Google" id="ProtNLM"/>
    </source>
</evidence>
<proteinExistence type="predicted"/>
<reference evidence="2 3" key="1">
    <citation type="submission" date="2023-03" db="EMBL/GenBank/DDBJ databases">
        <title>Whole genome sequencing of Methanotrichaceae archaeon M04Ac.</title>
        <authorList>
            <person name="Khomyakova M.A."/>
            <person name="Merkel A.Y."/>
            <person name="Slobodkin A.I."/>
        </authorList>
    </citation>
    <scope>NUCLEOTIDE SEQUENCE [LARGE SCALE GENOMIC DNA]</scope>
    <source>
        <strain evidence="2 3">M04Ac</strain>
    </source>
</reference>
<organism evidence="2 3">
    <name type="scientific">Candidatus Methanocrinis alkalitolerans</name>
    <dbReference type="NCBI Taxonomy" id="3033395"/>
    <lineage>
        <taxon>Archaea</taxon>
        <taxon>Methanobacteriati</taxon>
        <taxon>Methanobacteriota</taxon>
        <taxon>Stenosarchaea group</taxon>
        <taxon>Methanomicrobia</taxon>
        <taxon>Methanotrichales</taxon>
        <taxon>Methanotrichaceae</taxon>
        <taxon>Methanocrinis</taxon>
    </lineage>
</organism>
<comment type="caution">
    <text evidence="2">The sequence shown here is derived from an EMBL/GenBank/DDBJ whole genome shotgun (WGS) entry which is preliminary data.</text>
</comment>
<feature type="region of interest" description="Disordered" evidence="1">
    <location>
        <begin position="48"/>
        <end position="83"/>
    </location>
</feature>
<evidence type="ECO:0000256" key="1">
    <source>
        <dbReference type="SAM" id="MobiDB-lite"/>
    </source>
</evidence>
<evidence type="ECO:0000313" key="3">
    <source>
        <dbReference type="Proteomes" id="UP001215956"/>
    </source>
</evidence>
<keyword evidence="3" id="KW-1185">Reference proteome</keyword>
<protein>
    <recommendedName>
        <fullName evidence="4">Auto-transporter adhesin head GIN domain-containing protein</fullName>
    </recommendedName>
</protein>
<dbReference type="RefSeq" id="WP_316969171.1">
    <property type="nucleotide sequence ID" value="NZ_JARFPL010000021.1"/>
</dbReference>
<sequence>MRWLSLLILAMVAAALLPGAAEGLCPKLRYVDNVEWLGVGDFGMDLGMPEQKRPEQKIAGTEEDGTANLEETGPMDGTDENVTDAGETEEEVEGAALGEGRLDLVLTGGVTGRVDLSLIRSGDVVFGSGNLTIAGSKSGVGACGTASDEGLILKLVPQDGSRLYLLDLKGGLGSVRGSYEMMGSDGGLISGRVDRSPFS</sequence>
<accession>A0ABT5XFH2</accession>
<dbReference type="EMBL" id="JARFPL010000021">
    <property type="protein sequence ID" value="MDF0593467.1"/>
    <property type="molecule type" value="Genomic_DNA"/>
</dbReference>
<name>A0ABT5XFH2_9EURY</name>
<dbReference type="Proteomes" id="UP001215956">
    <property type="component" value="Unassembled WGS sequence"/>
</dbReference>
<evidence type="ECO:0000313" key="2">
    <source>
        <dbReference type="EMBL" id="MDF0593467.1"/>
    </source>
</evidence>
<gene>
    <name evidence="2" type="ORF">P0O24_07715</name>
</gene>